<protein>
    <recommendedName>
        <fullName evidence="1">Putative nitroreductase TM1586 domain-containing protein</fullName>
    </recommendedName>
</protein>
<dbReference type="CDD" id="cd02062">
    <property type="entry name" value="Nitro_FMN_reductase"/>
    <property type="match status" value="1"/>
</dbReference>
<dbReference type="PATRIC" id="fig|1122241.3.peg.2238"/>
<dbReference type="Pfam" id="PF14512">
    <property type="entry name" value="TM1586_NiRdase"/>
    <property type="match status" value="1"/>
</dbReference>
<organism evidence="2 3">
    <name type="scientific">Moorella mulderi DSM 14980</name>
    <dbReference type="NCBI Taxonomy" id="1122241"/>
    <lineage>
        <taxon>Bacteria</taxon>
        <taxon>Bacillati</taxon>
        <taxon>Bacillota</taxon>
        <taxon>Clostridia</taxon>
        <taxon>Neomoorellales</taxon>
        <taxon>Neomoorellaceae</taxon>
        <taxon>Neomoorella</taxon>
    </lineage>
</organism>
<reference evidence="2 3" key="1">
    <citation type="submission" date="2016-02" db="EMBL/GenBank/DDBJ databases">
        <title>Genome sequence of Moorella mulderi DSM 14980.</title>
        <authorList>
            <person name="Poehlein A."/>
            <person name="Daniel R."/>
        </authorList>
    </citation>
    <scope>NUCLEOTIDE SEQUENCE [LARGE SCALE GENOMIC DNA]</scope>
    <source>
        <strain evidence="2 3">DSM 14980</strain>
    </source>
</reference>
<dbReference type="PANTHER" id="PTHR23026">
    <property type="entry name" value="NADPH NITROREDUCTASE"/>
    <property type="match status" value="1"/>
</dbReference>
<dbReference type="EMBL" id="LTBC01000008">
    <property type="protein sequence ID" value="KYH31739.1"/>
    <property type="molecule type" value="Genomic_DNA"/>
</dbReference>
<dbReference type="AlphaFoldDB" id="A0A151AVP6"/>
<dbReference type="PANTHER" id="PTHR23026:SF123">
    <property type="entry name" value="NAD(P)H NITROREDUCTASE RV3131-RELATED"/>
    <property type="match status" value="1"/>
</dbReference>
<dbReference type="Gene3D" id="3.40.109.10">
    <property type="entry name" value="NADH Oxidase"/>
    <property type="match status" value="1"/>
</dbReference>
<dbReference type="SUPFAM" id="SSF55469">
    <property type="entry name" value="FMN-dependent nitroreductase-like"/>
    <property type="match status" value="1"/>
</dbReference>
<evidence type="ECO:0000313" key="3">
    <source>
        <dbReference type="Proteomes" id="UP000075670"/>
    </source>
</evidence>
<comment type="caution">
    <text evidence="2">The sequence shown here is derived from an EMBL/GenBank/DDBJ whole genome shotgun (WGS) entry which is preliminary data.</text>
</comment>
<name>A0A151AVP6_9FIRM</name>
<keyword evidence="3" id="KW-1185">Reference proteome</keyword>
<dbReference type="InterPro" id="IPR029478">
    <property type="entry name" value="TM1586_NiRdase"/>
</dbReference>
<dbReference type="Proteomes" id="UP000075670">
    <property type="component" value="Unassembled WGS sequence"/>
</dbReference>
<dbReference type="Gene3D" id="3.40.109.30">
    <property type="entry name" value="putative nitroreductase (tm1586), domain 2"/>
    <property type="match status" value="1"/>
</dbReference>
<feature type="domain" description="Putative nitroreductase TM1586" evidence="1">
    <location>
        <begin position="10"/>
        <end position="241"/>
    </location>
</feature>
<dbReference type="InterPro" id="IPR000415">
    <property type="entry name" value="Nitroreductase-like"/>
</dbReference>
<dbReference type="OrthoDB" id="9812105at2"/>
<accession>A0A151AVP6</accession>
<dbReference type="InterPro" id="IPR050627">
    <property type="entry name" value="Nitroreductase/BluB"/>
</dbReference>
<dbReference type="GO" id="GO:0016491">
    <property type="term" value="F:oxidoreductase activity"/>
    <property type="evidence" value="ECO:0007669"/>
    <property type="project" value="InterPro"/>
</dbReference>
<evidence type="ECO:0000313" key="2">
    <source>
        <dbReference type="EMBL" id="KYH31739.1"/>
    </source>
</evidence>
<gene>
    <name evidence="2" type="ORF">MOMUL_21030</name>
</gene>
<sequence>MVTLLNREWYQTIARRRSRRLYEARPVAPATLEQLDRFCREFKPFPEARAVLVSAPGEELFRGILGHYGKIKGAPAFIAFMGQVESPYLYERVGYLGEGVILEATCLGLGTCWVGGFFRPEVAARLVGARPGEKVVAVTPVGYAAGRWSAEEKLMTGFGRNHWRKPLAELVTGLDQSYWPNWVKVALEAARLAPSAVNRQPWRFEVGKNTITVAVDNLHDTYNIPKRLDCGIAMLHLDLGALAVGVTGTWEFLPPPRVARFAL</sequence>
<proteinExistence type="predicted"/>
<evidence type="ECO:0000259" key="1">
    <source>
        <dbReference type="Pfam" id="PF14512"/>
    </source>
</evidence>